<accession>A0AAJ2LP10</accession>
<protein>
    <submittedName>
        <fullName evidence="2">ATPase</fullName>
    </submittedName>
</protein>
<gene>
    <name evidence="2" type="ORF">RJJ65_37925</name>
</gene>
<feature type="transmembrane region" description="Helical" evidence="1">
    <location>
        <begin position="109"/>
        <end position="127"/>
    </location>
</feature>
<feature type="transmembrane region" description="Helical" evidence="1">
    <location>
        <begin position="16"/>
        <end position="35"/>
    </location>
</feature>
<sequence>IWQWWINRDNPRARAALRWFAACILVSCGLFVFLVQTSQLLDINLNLSQGYALGFFLLVTIGIALGLKRYRLFDLDQWAFGILFWLGGAIVLVALDAVLIMLLSPVMSLGVALLICGLIWLPLRGILQRHFFIKPQFKQEDLFQAVL</sequence>
<keyword evidence="1" id="KW-0812">Transmembrane</keyword>
<keyword evidence="1" id="KW-0472">Membrane</keyword>
<keyword evidence="1" id="KW-1133">Transmembrane helix</keyword>
<proteinExistence type="predicted"/>
<dbReference type="Proteomes" id="UP001268610">
    <property type="component" value="Unassembled WGS sequence"/>
</dbReference>
<reference evidence="2" key="1">
    <citation type="submission" date="2023-04" db="EMBL/GenBank/DDBJ databases">
        <title>Genomic characterization of faba bean (Vicia faba) microsymbionts in Mexican soils.</title>
        <authorList>
            <person name="Rivera Orduna F.N."/>
            <person name="Guevara-Luna J."/>
            <person name="Yan J."/>
            <person name="Arroyo-Herrera I."/>
            <person name="Li Y."/>
            <person name="Vasquez-Murrieta M.S."/>
            <person name="Wang E.T."/>
        </authorList>
    </citation>
    <scope>NUCLEOTIDE SEQUENCE</scope>
    <source>
        <strain evidence="2">CH26</strain>
    </source>
</reference>
<feature type="non-terminal residue" evidence="2">
    <location>
        <position position="1"/>
    </location>
</feature>
<feature type="transmembrane region" description="Helical" evidence="1">
    <location>
        <begin position="79"/>
        <end position="103"/>
    </location>
</feature>
<comment type="caution">
    <text evidence="2">The sequence shown here is derived from an EMBL/GenBank/DDBJ whole genome shotgun (WGS) entry which is preliminary data.</text>
</comment>
<name>A0AAJ2LP10_9HYPH</name>
<organism evidence="2 3">
    <name type="scientific">Rhizobium hidalgonense</name>
    <dbReference type="NCBI Taxonomy" id="1538159"/>
    <lineage>
        <taxon>Bacteria</taxon>
        <taxon>Pseudomonadati</taxon>
        <taxon>Pseudomonadota</taxon>
        <taxon>Alphaproteobacteria</taxon>
        <taxon>Hyphomicrobiales</taxon>
        <taxon>Rhizobiaceae</taxon>
        <taxon>Rhizobium/Agrobacterium group</taxon>
        <taxon>Rhizobium</taxon>
    </lineage>
</organism>
<evidence type="ECO:0000313" key="2">
    <source>
        <dbReference type="EMBL" id="MDR9778322.1"/>
    </source>
</evidence>
<evidence type="ECO:0000313" key="3">
    <source>
        <dbReference type="Proteomes" id="UP001268610"/>
    </source>
</evidence>
<dbReference type="EMBL" id="JAVLSF010000694">
    <property type="protein sequence ID" value="MDR9778322.1"/>
    <property type="molecule type" value="Genomic_DNA"/>
</dbReference>
<dbReference type="AlphaFoldDB" id="A0AAJ2LP10"/>
<feature type="non-terminal residue" evidence="2">
    <location>
        <position position="147"/>
    </location>
</feature>
<evidence type="ECO:0000256" key="1">
    <source>
        <dbReference type="SAM" id="Phobius"/>
    </source>
</evidence>
<feature type="transmembrane region" description="Helical" evidence="1">
    <location>
        <begin position="47"/>
        <end position="67"/>
    </location>
</feature>